<reference evidence="2" key="1">
    <citation type="submission" date="2019-01" db="EMBL/GenBank/DDBJ databases">
        <title>Anaerobic oxidation of ethane by archaea from a marine hydrocarbon seep.</title>
        <authorList>
            <person name="Musat F."/>
        </authorList>
    </citation>
    <scope>NUCLEOTIDE SEQUENCE [LARGE SCALE GENOMIC DNA]</scope>
</reference>
<comment type="caution">
    <text evidence="1">The sequence shown here is derived from an EMBL/GenBank/DDBJ whole genome shotgun (WGS) entry which is preliminary data.</text>
</comment>
<dbReference type="AlphaFoldDB" id="A0A8B3S0I3"/>
<evidence type="ECO:0000313" key="2">
    <source>
        <dbReference type="Proteomes" id="UP000291831"/>
    </source>
</evidence>
<protein>
    <submittedName>
        <fullName evidence="1">Uncharacterized protein</fullName>
    </submittedName>
</protein>
<evidence type="ECO:0000313" key="1">
    <source>
        <dbReference type="EMBL" id="RZB28631.1"/>
    </source>
</evidence>
<sequence length="87" mass="9994">MTISEFDPLLCITKDALQFSTIEPSCGTGSLVRCGVVGATGFIDYLWIIHSETNFPQQIFLFIYHRYTGLKYRINGLPMKYQRKPEI</sequence>
<dbReference type="EMBL" id="RPGO01000040">
    <property type="protein sequence ID" value="RZB28631.1"/>
    <property type="molecule type" value="Genomic_DNA"/>
</dbReference>
<dbReference type="Proteomes" id="UP000291831">
    <property type="component" value="Unassembled WGS sequence"/>
</dbReference>
<proteinExistence type="predicted"/>
<gene>
    <name evidence="1" type="ORF">AEth_01891</name>
</gene>
<name>A0A8B3S0I3_9EURY</name>
<accession>A0A8B3S0I3</accession>
<organism evidence="1 2">
    <name type="scientific">Candidatus Argoarchaeum ethanivorans</name>
    <dbReference type="NCBI Taxonomy" id="2608793"/>
    <lineage>
        <taxon>Archaea</taxon>
        <taxon>Methanobacteriati</taxon>
        <taxon>Methanobacteriota</taxon>
        <taxon>Stenosarchaea group</taxon>
        <taxon>Methanomicrobia</taxon>
        <taxon>Methanosarcinales</taxon>
        <taxon>Methanosarcinales incertae sedis</taxon>
        <taxon>GOM Arc I cluster</taxon>
        <taxon>Candidatus Argoarchaeum</taxon>
    </lineage>
</organism>